<dbReference type="SUPFAM" id="SSF69118">
    <property type="entry name" value="AhpD-like"/>
    <property type="match status" value="1"/>
</dbReference>
<organism evidence="2 3">
    <name type="scientific">Marinobacter halodurans</name>
    <dbReference type="NCBI Taxonomy" id="2528979"/>
    <lineage>
        <taxon>Bacteria</taxon>
        <taxon>Pseudomonadati</taxon>
        <taxon>Pseudomonadota</taxon>
        <taxon>Gammaproteobacteria</taxon>
        <taxon>Pseudomonadales</taxon>
        <taxon>Marinobacteraceae</taxon>
        <taxon>Marinobacter</taxon>
    </lineage>
</organism>
<dbReference type="Pfam" id="PF02627">
    <property type="entry name" value="CMD"/>
    <property type="match status" value="1"/>
</dbReference>
<dbReference type="EMBL" id="SJDL01000025">
    <property type="protein sequence ID" value="TBW53331.1"/>
    <property type="molecule type" value="Genomic_DNA"/>
</dbReference>
<feature type="domain" description="Carboxymuconolactone decarboxylase-like" evidence="1">
    <location>
        <begin position="17"/>
        <end position="100"/>
    </location>
</feature>
<dbReference type="InterPro" id="IPR029032">
    <property type="entry name" value="AhpD-like"/>
</dbReference>
<name>A0ABY1ZHY0_9GAMM</name>
<accession>A0ABY1ZHY0</accession>
<dbReference type="PANTHER" id="PTHR33570:SF9">
    <property type="entry name" value="BLL4600 PROTEIN"/>
    <property type="match status" value="1"/>
</dbReference>
<evidence type="ECO:0000313" key="2">
    <source>
        <dbReference type="EMBL" id="TBW53331.1"/>
    </source>
</evidence>
<dbReference type="Gene3D" id="1.20.1290.10">
    <property type="entry name" value="AhpD-like"/>
    <property type="match status" value="1"/>
</dbReference>
<reference evidence="2 3" key="1">
    <citation type="submission" date="2019-02" db="EMBL/GenBank/DDBJ databases">
        <title>Marinobacter halodurans sp. nov., a marine bacterium isolated from sea tidal flat.</title>
        <authorList>
            <person name="Yoo Y."/>
            <person name="Lee D.W."/>
            <person name="Kim B.S."/>
            <person name="Kim J.-J."/>
        </authorList>
    </citation>
    <scope>NUCLEOTIDE SEQUENCE [LARGE SCALE GENOMIC DNA]</scope>
    <source>
        <strain evidence="2 3">YJ-S3-2</strain>
    </source>
</reference>
<keyword evidence="3" id="KW-1185">Reference proteome</keyword>
<protein>
    <submittedName>
        <fullName evidence="2">Carboxymuconolactone decarboxylase family protein</fullName>
    </submittedName>
</protein>
<dbReference type="RefSeq" id="WP_131482739.1">
    <property type="nucleotide sequence ID" value="NZ_SJDL01000025.1"/>
</dbReference>
<proteinExistence type="predicted"/>
<comment type="caution">
    <text evidence="2">The sequence shown here is derived from an EMBL/GenBank/DDBJ whole genome shotgun (WGS) entry which is preliminary data.</text>
</comment>
<dbReference type="InterPro" id="IPR052512">
    <property type="entry name" value="4CMD/NDH-1_regulator"/>
</dbReference>
<gene>
    <name evidence="2" type="ORF">EZI54_15215</name>
</gene>
<evidence type="ECO:0000313" key="3">
    <source>
        <dbReference type="Proteomes" id="UP000313645"/>
    </source>
</evidence>
<dbReference type="PANTHER" id="PTHR33570">
    <property type="entry name" value="4-CARBOXYMUCONOLACTONE DECARBOXYLASE FAMILY PROTEIN"/>
    <property type="match status" value="1"/>
</dbReference>
<sequence>MSNSPGIARQAFGDVAPKLAEITDDLLFADIWYRDALGKRERSIATVSALIVLNRSEQLSFHLARALENGVSHSELAELVTHLAFYGGWPVAASAVGALRNLQSGKGE</sequence>
<dbReference type="InterPro" id="IPR003779">
    <property type="entry name" value="CMD-like"/>
</dbReference>
<evidence type="ECO:0000259" key="1">
    <source>
        <dbReference type="Pfam" id="PF02627"/>
    </source>
</evidence>
<dbReference type="Proteomes" id="UP000313645">
    <property type="component" value="Unassembled WGS sequence"/>
</dbReference>